<feature type="transmembrane region" description="Helical" evidence="1">
    <location>
        <begin position="12"/>
        <end position="36"/>
    </location>
</feature>
<keyword evidence="1" id="KW-0472">Membrane</keyword>
<sequence>MKTIIMCMAIDPFFAILAIGQFISYLGFISVSVFVCKKVLSRR</sequence>
<dbReference type="RefSeq" id="WP_022356616.1">
    <property type="nucleotide sequence ID" value="NZ_CABKSV010000047.1"/>
</dbReference>
<dbReference type="EMBL" id="JAQNCK010000003">
    <property type="protein sequence ID" value="MDC0827437.1"/>
    <property type="molecule type" value="Genomic_DNA"/>
</dbReference>
<comment type="caution">
    <text evidence="2">The sequence shown here is derived from an EMBL/GenBank/DDBJ whole genome shotgun (WGS) entry which is preliminary data.</text>
</comment>
<name>A0AAW6FR90_9FIRM</name>
<keyword evidence="1" id="KW-0812">Transmembrane</keyword>
<reference evidence="2" key="1">
    <citation type="submission" date="2023-01" db="EMBL/GenBank/DDBJ databases">
        <title>Human gut microbiome strain richness.</title>
        <authorList>
            <person name="Chen-Liaw A."/>
        </authorList>
    </citation>
    <scope>NUCLEOTIDE SEQUENCE</scope>
    <source>
        <strain evidence="2">D55st1_G4_D55t1_190419</strain>
    </source>
</reference>
<gene>
    <name evidence="2" type="ORF">POG00_01795</name>
</gene>
<dbReference type="GeneID" id="79875896"/>
<proteinExistence type="predicted"/>
<evidence type="ECO:0000313" key="2">
    <source>
        <dbReference type="EMBL" id="MDC0827437.1"/>
    </source>
</evidence>
<protein>
    <submittedName>
        <fullName evidence="2">Uncharacterized protein</fullName>
    </submittedName>
</protein>
<dbReference type="AlphaFoldDB" id="A0AAW6FR90"/>
<keyword evidence="1" id="KW-1133">Transmembrane helix</keyword>
<evidence type="ECO:0000313" key="3">
    <source>
        <dbReference type="Proteomes" id="UP001220658"/>
    </source>
</evidence>
<organism evidence="2 3">
    <name type="scientific">Faecalitalea cylindroides</name>
    <dbReference type="NCBI Taxonomy" id="39483"/>
    <lineage>
        <taxon>Bacteria</taxon>
        <taxon>Bacillati</taxon>
        <taxon>Bacillota</taxon>
        <taxon>Erysipelotrichia</taxon>
        <taxon>Erysipelotrichales</taxon>
        <taxon>Erysipelotrichaceae</taxon>
        <taxon>Faecalitalea</taxon>
    </lineage>
</organism>
<accession>A0AAW6FR90</accession>
<evidence type="ECO:0000256" key="1">
    <source>
        <dbReference type="SAM" id="Phobius"/>
    </source>
</evidence>
<dbReference type="Proteomes" id="UP001220658">
    <property type="component" value="Unassembled WGS sequence"/>
</dbReference>